<gene>
    <name evidence="1" type="ORF">DFH07DRAFT_755040</name>
</gene>
<dbReference type="Proteomes" id="UP001215280">
    <property type="component" value="Unassembled WGS sequence"/>
</dbReference>
<dbReference type="AlphaFoldDB" id="A0AAD7I3A0"/>
<keyword evidence="2" id="KW-1185">Reference proteome</keyword>
<proteinExistence type="predicted"/>
<organism evidence="1 2">
    <name type="scientific">Mycena maculata</name>
    <dbReference type="NCBI Taxonomy" id="230809"/>
    <lineage>
        <taxon>Eukaryota</taxon>
        <taxon>Fungi</taxon>
        <taxon>Dikarya</taxon>
        <taxon>Basidiomycota</taxon>
        <taxon>Agaricomycotina</taxon>
        <taxon>Agaricomycetes</taxon>
        <taxon>Agaricomycetidae</taxon>
        <taxon>Agaricales</taxon>
        <taxon>Marasmiineae</taxon>
        <taxon>Mycenaceae</taxon>
        <taxon>Mycena</taxon>
    </lineage>
</organism>
<reference evidence="1" key="1">
    <citation type="submission" date="2023-03" db="EMBL/GenBank/DDBJ databases">
        <title>Massive genome expansion in bonnet fungi (Mycena s.s.) driven by repeated elements and novel gene families across ecological guilds.</title>
        <authorList>
            <consortium name="Lawrence Berkeley National Laboratory"/>
            <person name="Harder C.B."/>
            <person name="Miyauchi S."/>
            <person name="Viragh M."/>
            <person name="Kuo A."/>
            <person name="Thoen E."/>
            <person name="Andreopoulos B."/>
            <person name="Lu D."/>
            <person name="Skrede I."/>
            <person name="Drula E."/>
            <person name="Henrissat B."/>
            <person name="Morin E."/>
            <person name="Kohler A."/>
            <person name="Barry K."/>
            <person name="LaButti K."/>
            <person name="Morin E."/>
            <person name="Salamov A."/>
            <person name="Lipzen A."/>
            <person name="Mereny Z."/>
            <person name="Hegedus B."/>
            <person name="Baldrian P."/>
            <person name="Stursova M."/>
            <person name="Weitz H."/>
            <person name="Taylor A."/>
            <person name="Grigoriev I.V."/>
            <person name="Nagy L.G."/>
            <person name="Martin F."/>
            <person name="Kauserud H."/>
        </authorList>
    </citation>
    <scope>NUCLEOTIDE SEQUENCE</scope>
    <source>
        <strain evidence="1">CBHHK188m</strain>
    </source>
</reference>
<protein>
    <submittedName>
        <fullName evidence="1">Uncharacterized protein</fullName>
    </submittedName>
</protein>
<evidence type="ECO:0000313" key="2">
    <source>
        <dbReference type="Proteomes" id="UP001215280"/>
    </source>
</evidence>
<evidence type="ECO:0000313" key="1">
    <source>
        <dbReference type="EMBL" id="KAJ7733053.1"/>
    </source>
</evidence>
<dbReference type="EMBL" id="JARJLG010000170">
    <property type="protein sequence ID" value="KAJ7733053.1"/>
    <property type="molecule type" value="Genomic_DNA"/>
</dbReference>
<name>A0AAD7I3A0_9AGAR</name>
<feature type="non-terminal residue" evidence="1">
    <location>
        <position position="1"/>
    </location>
</feature>
<accession>A0AAD7I3A0</accession>
<sequence length="82" mass="9708">GPRIPRQDVENSTAKHARLMFISFQPWRHADDLRQPSRSWQEAYAELLRDDCPQEVLECINNMQILHECRDSRDAHYANRCA</sequence>
<comment type="caution">
    <text evidence="1">The sequence shown here is derived from an EMBL/GenBank/DDBJ whole genome shotgun (WGS) entry which is preliminary data.</text>
</comment>